<dbReference type="InterPro" id="IPR036779">
    <property type="entry name" value="LysM_dom_sf"/>
</dbReference>
<protein>
    <recommendedName>
        <fullName evidence="1">LysM domain-containing protein</fullName>
    </recommendedName>
</protein>
<proteinExistence type="predicted"/>
<reference evidence="2 3" key="2">
    <citation type="submission" date="2016-08" db="EMBL/GenBank/DDBJ databases">
        <title>Orenia metallireducens sp. nov. strain Z6, a Novel Metal-reducing Firmicute from the Deep Subsurface.</title>
        <authorList>
            <person name="Maxim B.I."/>
            <person name="Kenneth K."/>
            <person name="Flynn T.M."/>
            <person name="Oloughlin E.J."/>
            <person name="Locke R.A."/>
            <person name="Weber J.R."/>
            <person name="Egan S.M."/>
            <person name="Mackie R.I."/>
            <person name="Cann I.K."/>
        </authorList>
    </citation>
    <scope>NUCLEOTIDE SEQUENCE [LARGE SCALE GENOMIC DNA]</scope>
    <source>
        <strain evidence="2 3">Z6</strain>
    </source>
</reference>
<evidence type="ECO:0000313" key="3">
    <source>
        <dbReference type="Proteomes" id="UP000093514"/>
    </source>
</evidence>
<organism evidence="2 3">
    <name type="scientific">Orenia metallireducens</name>
    <dbReference type="NCBI Taxonomy" id="1413210"/>
    <lineage>
        <taxon>Bacteria</taxon>
        <taxon>Bacillati</taxon>
        <taxon>Bacillota</taxon>
        <taxon>Clostridia</taxon>
        <taxon>Halanaerobiales</taxon>
        <taxon>Halobacteroidaceae</taxon>
        <taxon>Orenia</taxon>
    </lineage>
</organism>
<reference evidence="3" key="1">
    <citation type="submission" date="2016-07" db="EMBL/GenBank/DDBJ databases">
        <authorList>
            <person name="Florea S."/>
            <person name="Webb J.S."/>
            <person name="Jaromczyk J."/>
            <person name="Schardl C.L."/>
        </authorList>
    </citation>
    <scope>NUCLEOTIDE SEQUENCE [LARGE SCALE GENOMIC DNA]</scope>
    <source>
        <strain evidence="3">Z6</strain>
    </source>
</reference>
<evidence type="ECO:0000313" key="2">
    <source>
        <dbReference type="EMBL" id="OCL28511.1"/>
    </source>
</evidence>
<gene>
    <name evidence="2" type="ORF">U472_01080</name>
</gene>
<accession>A0A1C0ACZ7</accession>
<dbReference type="Pfam" id="PF26349">
    <property type="entry name" value="YoqH"/>
    <property type="match status" value="1"/>
</dbReference>
<dbReference type="Pfam" id="PF01476">
    <property type="entry name" value="LysM"/>
    <property type="match status" value="1"/>
</dbReference>
<dbReference type="PROSITE" id="PS51782">
    <property type="entry name" value="LYSM"/>
    <property type="match status" value="1"/>
</dbReference>
<dbReference type="InterPro" id="IPR058968">
    <property type="entry name" value="YoqH-like"/>
</dbReference>
<feature type="domain" description="LysM" evidence="1">
    <location>
        <begin position="13"/>
        <end position="58"/>
    </location>
</feature>
<dbReference type="CDD" id="cd00118">
    <property type="entry name" value="LysM"/>
    <property type="match status" value="1"/>
</dbReference>
<evidence type="ECO:0000259" key="1">
    <source>
        <dbReference type="PROSITE" id="PS51782"/>
    </source>
</evidence>
<dbReference type="InterPro" id="IPR018392">
    <property type="entry name" value="LysM"/>
</dbReference>
<dbReference type="SMART" id="SM00257">
    <property type="entry name" value="LysM"/>
    <property type="match status" value="1"/>
</dbReference>
<dbReference type="RefSeq" id="WP_068714648.1">
    <property type="nucleotide sequence ID" value="NZ_LWDV01000005.1"/>
</dbReference>
<sequence length="192" mass="20763">MSENRKDVICEGEYYTIQAGDTLSKIANRYNLTVEQLIKANSQIKNPNKIFVGQLICIPAKVDSTKECAIVLTLSREANVALPAIAGGVVLIQRIDGGNYALTFAATGLPSPKSIGDFDTYIGSITIEGQEYSAVLRETAPFEQEPTWAGTRIISVNPFAFPESTVTILTFDLETSVRSNPILGGTVGECKR</sequence>
<dbReference type="Gene3D" id="3.10.350.10">
    <property type="entry name" value="LysM domain"/>
    <property type="match status" value="1"/>
</dbReference>
<name>A0A1C0ACZ7_9FIRM</name>
<dbReference type="OrthoDB" id="9815473at2"/>
<keyword evidence="3" id="KW-1185">Reference proteome</keyword>
<dbReference type="EMBL" id="LWDV01000005">
    <property type="protein sequence ID" value="OCL28511.1"/>
    <property type="molecule type" value="Genomic_DNA"/>
</dbReference>
<comment type="caution">
    <text evidence="2">The sequence shown here is derived from an EMBL/GenBank/DDBJ whole genome shotgun (WGS) entry which is preliminary data.</text>
</comment>
<dbReference type="AlphaFoldDB" id="A0A1C0ACZ7"/>
<dbReference type="SUPFAM" id="SSF54106">
    <property type="entry name" value="LysM domain"/>
    <property type="match status" value="1"/>
</dbReference>
<dbReference type="Proteomes" id="UP000093514">
    <property type="component" value="Unassembled WGS sequence"/>
</dbReference>